<dbReference type="Gene3D" id="3.30.460.10">
    <property type="entry name" value="Beta Polymerase, domain 2"/>
    <property type="match status" value="1"/>
</dbReference>
<protein>
    <recommendedName>
        <fullName evidence="1">RelA/SpoT domain-containing protein</fullName>
    </recommendedName>
</protein>
<gene>
    <name evidence="2" type="ORF">JOS67_11890</name>
</gene>
<organism evidence="2 3">
    <name type="scientific">Vibrio diabolicus</name>
    <dbReference type="NCBI Taxonomy" id="50719"/>
    <lineage>
        <taxon>Bacteria</taxon>
        <taxon>Pseudomonadati</taxon>
        <taxon>Pseudomonadota</taxon>
        <taxon>Gammaproteobacteria</taxon>
        <taxon>Vibrionales</taxon>
        <taxon>Vibrionaceae</taxon>
        <taxon>Vibrio</taxon>
        <taxon>Vibrio diabolicus subgroup</taxon>
    </lineage>
</organism>
<dbReference type="Proteomes" id="UP000596337">
    <property type="component" value="Chromosome 1"/>
</dbReference>
<dbReference type="PANTHER" id="PTHR41773:SF1">
    <property type="entry name" value="RELA_SPOT DOMAIN-CONTAINING PROTEIN"/>
    <property type="match status" value="1"/>
</dbReference>
<dbReference type="SMART" id="SM00954">
    <property type="entry name" value="RelA_SpoT"/>
    <property type="match status" value="1"/>
</dbReference>
<dbReference type="EMBL" id="CP069195">
    <property type="protein sequence ID" value="QRG82278.1"/>
    <property type="molecule type" value="Genomic_DNA"/>
</dbReference>
<accession>A0AA92LQZ2</accession>
<proteinExistence type="predicted"/>
<dbReference type="InterPro" id="IPR007685">
    <property type="entry name" value="RelA_SpoT"/>
</dbReference>
<dbReference type="Pfam" id="PF04607">
    <property type="entry name" value="RelA_SpoT"/>
    <property type="match status" value="1"/>
</dbReference>
<sequence length="290" mass="34142">MSDNYEQVLVKRLQTEIESELDRLGLLFRVFARAKSPSSITHKIESKGEGYYSADGKKIQDLFGVRIALYFPDDINIARQALEKLYKINSEEVDPHKTSLFEAVRCNFVFELPDSIVDDSQILRSNALVDRTFEVQLRTILSEGWHEVEHDLRYKCQKDWESHSDLSRALNGIYASLETSDWGMMRLFEDLTYRHYKAKEWAPMLRNKFRLRTGNELNLDLKKIMDQDDIGKRLYRLDRTELLLQILKKNIRFPLTINTLVYIANYYYLRDSRICDITPRALTRALDEIA</sequence>
<evidence type="ECO:0000313" key="2">
    <source>
        <dbReference type="EMBL" id="QRG82278.1"/>
    </source>
</evidence>
<dbReference type="InterPro" id="IPR043519">
    <property type="entry name" value="NT_sf"/>
</dbReference>
<dbReference type="CDD" id="cd05399">
    <property type="entry name" value="NT_Rel-Spo_like"/>
    <property type="match status" value="1"/>
</dbReference>
<dbReference type="RefSeq" id="WP_203346615.1">
    <property type="nucleotide sequence ID" value="NZ_CP069195.1"/>
</dbReference>
<feature type="domain" description="RelA/SpoT" evidence="1">
    <location>
        <begin position="32"/>
        <end position="160"/>
    </location>
</feature>
<dbReference type="GO" id="GO:0015969">
    <property type="term" value="P:guanosine tetraphosphate metabolic process"/>
    <property type="evidence" value="ECO:0007669"/>
    <property type="project" value="InterPro"/>
</dbReference>
<name>A0AA92LQZ2_9VIBR</name>
<reference evidence="2 3" key="1">
    <citation type="submission" date="2021-01" db="EMBL/GenBank/DDBJ databases">
        <title>Characterization of a novel blaVMB-2- harboring plasmid in Vibrio diabolicus.</title>
        <authorList>
            <person name="Liu M."/>
        </authorList>
    </citation>
    <scope>NUCLEOTIDE SEQUENCE [LARGE SCALE GENOMIC DNA]</scope>
    <source>
        <strain evidence="2 3">SLV18</strain>
    </source>
</reference>
<dbReference type="PANTHER" id="PTHR41773">
    <property type="entry name" value="GTP PYROPHOSPHATASE-RELATED"/>
    <property type="match status" value="1"/>
</dbReference>
<dbReference type="AlphaFoldDB" id="A0AA92LQZ2"/>
<dbReference type="SUPFAM" id="SSF81301">
    <property type="entry name" value="Nucleotidyltransferase"/>
    <property type="match status" value="1"/>
</dbReference>
<evidence type="ECO:0000259" key="1">
    <source>
        <dbReference type="SMART" id="SM00954"/>
    </source>
</evidence>
<evidence type="ECO:0000313" key="3">
    <source>
        <dbReference type="Proteomes" id="UP000596337"/>
    </source>
</evidence>